<dbReference type="SUPFAM" id="SSF53098">
    <property type="entry name" value="Ribonuclease H-like"/>
    <property type="match status" value="1"/>
</dbReference>
<keyword evidence="3" id="KW-0378">Hydrolase</keyword>
<evidence type="ECO:0000256" key="1">
    <source>
        <dbReference type="ARBA" id="ARBA00022552"/>
    </source>
</evidence>
<protein>
    <recommendedName>
        <fullName evidence="5">Exonuclease domain-containing protein</fullName>
    </recommendedName>
</protein>
<keyword evidence="7" id="KW-1185">Reference proteome</keyword>
<dbReference type="PANTHER" id="PTHR12801:SF45">
    <property type="entry name" value="RNA EXONUCLEASE 4"/>
    <property type="match status" value="1"/>
</dbReference>
<keyword evidence="1" id="KW-0698">rRNA processing</keyword>
<reference evidence="6 7" key="1">
    <citation type="submission" date="2024-08" db="EMBL/GenBank/DDBJ databases">
        <authorList>
            <person name="Cucini C."/>
            <person name="Frati F."/>
        </authorList>
    </citation>
    <scope>NUCLEOTIDE SEQUENCE [LARGE SCALE GENOMIC DNA]</scope>
</reference>
<dbReference type="InterPro" id="IPR013520">
    <property type="entry name" value="Ribonucl_H"/>
</dbReference>
<evidence type="ECO:0000256" key="3">
    <source>
        <dbReference type="ARBA" id="ARBA00022801"/>
    </source>
</evidence>
<feature type="domain" description="Exonuclease" evidence="5">
    <location>
        <begin position="150"/>
        <end position="318"/>
    </location>
</feature>
<organism evidence="6 7">
    <name type="scientific">Orchesella dallaii</name>
    <dbReference type="NCBI Taxonomy" id="48710"/>
    <lineage>
        <taxon>Eukaryota</taxon>
        <taxon>Metazoa</taxon>
        <taxon>Ecdysozoa</taxon>
        <taxon>Arthropoda</taxon>
        <taxon>Hexapoda</taxon>
        <taxon>Collembola</taxon>
        <taxon>Entomobryomorpha</taxon>
        <taxon>Entomobryoidea</taxon>
        <taxon>Orchesellidae</taxon>
        <taxon>Orchesellinae</taxon>
        <taxon>Orchesella</taxon>
    </lineage>
</organism>
<evidence type="ECO:0000259" key="5">
    <source>
        <dbReference type="SMART" id="SM00479"/>
    </source>
</evidence>
<proteinExistence type="predicted"/>
<comment type="function">
    <text evidence="4">Exoribonuclease involved in ribosome biosynthesis. Involved in the processing of ITS1, the internal transcribed spacer localized between the 18S and 5.8S rRNAs.</text>
</comment>
<accession>A0ABP1RPZ9</accession>
<dbReference type="EMBL" id="CAXLJM020000093">
    <property type="protein sequence ID" value="CAL8132740.1"/>
    <property type="molecule type" value="Genomic_DNA"/>
</dbReference>
<dbReference type="SMART" id="SM00479">
    <property type="entry name" value="EXOIII"/>
    <property type="match status" value="1"/>
</dbReference>
<dbReference type="InterPro" id="IPR012337">
    <property type="entry name" value="RNaseH-like_sf"/>
</dbReference>
<dbReference type="PANTHER" id="PTHR12801">
    <property type="entry name" value="RNA EXONUCLEASE REXO1 / RECO3 FAMILY MEMBER-RELATED"/>
    <property type="match status" value="1"/>
</dbReference>
<evidence type="ECO:0000313" key="6">
    <source>
        <dbReference type="EMBL" id="CAL8132740.1"/>
    </source>
</evidence>
<dbReference type="InterPro" id="IPR036397">
    <property type="entry name" value="RNaseH_sf"/>
</dbReference>
<keyword evidence="2" id="KW-0540">Nuclease</keyword>
<evidence type="ECO:0000313" key="7">
    <source>
        <dbReference type="Proteomes" id="UP001642540"/>
    </source>
</evidence>
<comment type="caution">
    <text evidence="6">The sequence shown here is derived from an EMBL/GenBank/DDBJ whole genome shotgun (WGS) entry which is preliminary data.</text>
</comment>
<name>A0ABP1RPZ9_9HEXA</name>
<sequence length="339" mass="39069">MDRNIVNKDTFVELMKTCSKENRLDFMQMLLSNLSVIAIRDVQNIAARLKKKKKFSTKDTAEKLQLDEEGWWECSASEAIMNWAATVSEFELVGYIKAVLEEFRESELQMVRSTLTFEARLSILHPEKAVSRPRRVPAEVGWWSAYPKEAIIAMDCEIVSAIIGQKNNGKPRCVQKAAKVSIASYEREIIYKRTIYHEPKRIYLTPIAKKLTGFSTQDFVTGTPVNVVQDEIRELFKGKLVVMIGCGSDFNALQMNKGNYDVFDLHEYFRKESAPIGLRSLVMHYFHVDIQKGIHDPDVDSMYTMRLFTEVYMKEKLQNPTEKNLRGSSRLFNEIPTVK</sequence>
<evidence type="ECO:0000256" key="4">
    <source>
        <dbReference type="ARBA" id="ARBA00025599"/>
    </source>
</evidence>
<evidence type="ECO:0000256" key="2">
    <source>
        <dbReference type="ARBA" id="ARBA00022722"/>
    </source>
</evidence>
<dbReference type="Proteomes" id="UP001642540">
    <property type="component" value="Unassembled WGS sequence"/>
</dbReference>
<dbReference type="Gene3D" id="3.30.420.10">
    <property type="entry name" value="Ribonuclease H-like superfamily/Ribonuclease H"/>
    <property type="match status" value="1"/>
</dbReference>
<gene>
    <name evidence="6" type="ORF">ODALV1_LOCUS24738</name>
</gene>
<dbReference type="InterPro" id="IPR047021">
    <property type="entry name" value="REXO1/3/4-like"/>
</dbReference>